<keyword evidence="3" id="KW-1185">Reference proteome</keyword>
<dbReference type="Pfam" id="PF03372">
    <property type="entry name" value="Exo_endo_phos"/>
    <property type="match status" value="1"/>
</dbReference>
<proteinExistence type="predicted"/>
<evidence type="ECO:0000259" key="1">
    <source>
        <dbReference type="Pfam" id="PF03372"/>
    </source>
</evidence>
<dbReference type="PANTHER" id="PTHR35218:SF9">
    <property type="entry name" value="ENDONUCLEASE_EXONUCLEASE_PHOSPHATASE DOMAIN-CONTAINING PROTEIN"/>
    <property type="match status" value="1"/>
</dbReference>
<accession>A0A2Z6LWM7</accession>
<dbReference type="InterPro" id="IPR036691">
    <property type="entry name" value="Endo/exonu/phosph_ase_sf"/>
</dbReference>
<protein>
    <recommendedName>
        <fullName evidence="1">Endonuclease/exonuclease/phosphatase domain-containing protein</fullName>
    </recommendedName>
</protein>
<dbReference type="EMBL" id="DF973236">
    <property type="protein sequence ID" value="GAU21713.1"/>
    <property type="molecule type" value="Genomic_DNA"/>
</dbReference>
<evidence type="ECO:0000313" key="3">
    <source>
        <dbReference type="Proteomes" id="UP000242715"/>
    </source>
</evidence>
<dbReference type="Proteomes" id="UP000242715">
    <property type="component" value="Unassembled WGS sequence"/>
</dbReference>
<dbReference type="Gene3D" id="3.60.10.10">
    <property type="entry name" value="Endonuclease/exonuclease/phosphatase"/>
    <property type="match status" value="1"/>
</dbReference>
<organism evidence="2 3">
    <name type="scientific">Trifolium subterraneum</name>
    <name type="common">Subterranean clover</name>
    <dbReference type="NCBI Taxonomy" id="3900"/>
    <lineage>
        <taxon>Eukaryota</taxon>
        <taxon>Viridiplantae</taxon>
        <taxon>Streptophyta</taxon>
        <taxon>Embryophyta</taxon>
        <taxon>Tracheophyta</taxon>
        <taxon>Spermatophyta</taxon>
        <taxon>Magnoliopsida</taxon>
        <taxon>eudicotyledons</taxon>
        <taxon>Gunneridae</taxon>
        <taxon>Pentapetalae</taxon>
        <taxon>rosids</taxon>
        <taxon>fabids</taxon>
        <taxon>Fabales</taxon>
        <taxon>Fabaceae</taxon>
        <taxon>Papilionoideae</taxon>
        <taxon>50 kb inversion clade</taxon>
        <taxon>NPAAA clade</taxon>
        <taxon>Hologalegina</taxon>
        <taxon>IRL clade</taxon>
        <taxon>Trifolieae</taxon>
        <taxon>Trifolium</taxon>
    </lineage>
</organism>
<gene>
    <name evidence="2" type="ORF">TSUD_180570</name>
</gene>
<dbReference type="GO" id="GO:0003824">
    <property type="term" value="F:catalytic activity"/>
    <property type="evidence" value="ECO:0007669"/>
    <property type="project" value="InterPro"/>
</dbReference>
<reference evidence="3" key="1">
    <citation type="journal article" date="2017" name="Front. Plant Sci.">
        <title>Climate Clever Clovers: New Paradigm to Reduce the Environmental Footprint of Ruminants by Breeding Low Methanogenic Forages Utilizing Haplotype Variation.</title>
        <authorList>
            <person name="Kaur P."/>
            <person name="Appels R."/>
            <person name="Bayer P.E."/>
            <person name="Keeble-Gagnere G."/>
            <person name="Wang J."/>
            <person name="Hirakawa H."/>
            <person name="Shirasawa K."/>
            <person name="Vercoe P."/>
            <person name="Stefanova K."/>
            <person name="Durmic Z."/>
            <person name="Nichols P."/>
            <person name="Revell C."/>
            <person name="Isobe S.N."/>
            <person name="Edwards D."/>
            <person name="Erskine W."/>
        </authorList>
    </citation>
    <scope>NUCLEOTIDE SEQUENCE [LARGE SCALE GENOMIC DNA]</scope>
    <source>
        <strain evidence="3">cv. Daliak</strain>
    </source>
</reference>
<evidence type="ECO:0000313" key="2">
    <source>
        <dbReference type="EMBL" id="GAU21713.1"/>
    </source>
</evidence>
<dbReference type="PANTHER" id="PTHR35218">
    <property type="entry name" value="RNASE H DOMAIN-CONTAINING PROTEIN"/>
    <property type="match status" value="1"/>
</dbReference>
<dbReference type="SUPFAM" id="SSF56219">
    <property type="entry name" value="DNase I-like"/>
    <property type="match status" value="1"/>
</dbReference>
<dbReference type="InterPro" id="IPR005135">
    <property type="entry name" value="Endo/exonuclease/phosphatase"/>
</dbReference>
<dbReference type="AlphaFoldDB" id="A0A2Z6LWM7"/>
<sequence length="243" mass="27423">MNCLVWNCRGAIGHNFPSLIRDYTRIYHIDFLAILETCINGNADEKVIKKFGMDNCVRVDAIGFSGGIWHLWRSNCPPITVISTSHHCIHLKINGNSSSACCLSIVYASPQLRHKENTREELRHLKDSLNIPWCIAGDFNIVLFGHEKIDGAPVNQSSCNAFLNCINDCKLVDLGCSGPEFTCSRGNLRERLDRVLISTSWKTLFPNSSVTHLSISLYDHCGLWLRLRPNHHGARNNFKFLCP</sequence>
<name>A0A2Z6LWM7_TRISU</name>
<dbReference type="OrthoDB" id="1720282at2759"/>
<feature type="domain" description="Endonuclease/exonuclease/phosphatase" evidence="1">
    <location>
        <begin position="5"/>
        <end position="205"/>
    </location>
</feature>